<keyword evidence="2" id="KW-0436">Ligase</keyword>
<dbReference type="PROSITE" id="PS00455">
    <property type="entry name" value="AMP_BINDING"/>
    <property type="match status" value="1"/>
</dbReference>
<accession>A0ABT5ZCG3</accession>
<dbReference type="InterPro" id="IPR042099">
    <property type="entry name" value="ANL_N_sf"/>
</dbReference>
<evidence type="ECO:0000256" key="1">
    <source>
        <dbReference type="ARBA" id="ARBA00006432"/>
    </source>
</evidence>
<dbReference type="Gene3D" id="3.30.300.30">
    <property type="match status" value="1"/>
</dbReference>
<dbReference type="EMBL" id="JARHTQ010000064">
    <property type="protein sequence ID" value="MDF2261536.1"/>
    <property type="molecule type" value="Genomic_DNA"/>
</dbReference>
<dbReference type="InterPro" id="IPR045851">
    <property type="entry name" value="AMP-bd_C_sf"/>
</dbReference>
<comment type="similarity">
    <text evidence="1">Belongs to the ATP-dependent AMP-binding enzyme family.</text>
</comment>
<protein>
    <submittedName>
        <fullName evidence="5">AMP-binding protein</fullName>
    </submittedName>
</protein>
<dbReference type="InterPro" id="IPR000873">
    <property type="entry name" value="AMP-dep_synth/lig_dom"/>
</dbReference>
<feature type="domain" description="AMP-dependent synthetase/ligase" evidence="3">
    <location>
        <begin position="25"/>
        <end position="379"/>
    </location>
</feature>
<name>A0ABT5ZCG3_9ACTN</name>
<evidence type="ECO:0000313" key="6">
    <source>
        <dbReference type="Proteomes" id="UP001220022"/>
    </source>
</evidence>
<organism evidence="5 6">
    <name type="scientific">Streptantibioticus ferralitis</name>
    <dbReference type="NCBI Taxonomy" id="236510"/>
    <lineage>
        <taxon>Bacteria</taxon>
        <taxon>Bacillati</taxon>
        <taxon>Actinomycetota</taxon>
        <taxon>Actinomycetes</taxon>
        <taxon>Kitasatosporales</taxon>
        <taxon>Streptomycetaceae</taxon>
        <taxon>Streptantibioticus</taxon>
    </lineage>
</organism>
<dbReference type="Gene3D" id="3.40.50.12780">
    <property type="entry name" value="N-terminal domain of ligase-like"/>
    <property type="match status" value="1"/>
</dbReference>
<dbReference type="SUPFAM" id="SSF56801">
    <property type="entry name" value="Acetyl-CoA synthetase-like"/>
    <property type="match status" value="1"/>
</dbReference>
<evidence type="ECO:0000259" key="4">
    <source>
        <dbReference type="Pfam" id="PF13193"/>
    </source>
</evidence>
<sequence>MAGPAPVKSPSGFVSYVESVLGALARDPQRVVFTTAEGRQVTAGPFRDSVYQLARELASRGIQRGSTVVLLSGNRPEVVAARYAANLLGARIVALYEGMSAETLAHIVQSVEAAVLLVEPQAQATAEELLSHTRPAAVLALGPSPLGDDLLASAARRDAQPLASAARSEDDWCIRHTGGTTGIPKGIRMAHAGYAHALGTLSFDAGTAPRFLACSPLAHLAGLITDSTLLAGGSVVLHRGFDPHEVLTAIERERITHLWLLPPLLYRILDHPQVTGTDRSSLHRISYGGCPASPARLRQAVERFGPVLHGVYGQSEAGGITQLLPEEHTPARLGGPVVPVGRALPDVEIAIRDAAGTALAPGRTGEVTVRSGQAMTGYWKQPELTAEVLRDGWVHTGDVGYLDDEGYLYLVDRLKDMIIVVGGHVYPTELEELLLTHPDVAACAVFGVRRQDATEEVHAAAVPRPGHTVTPELLRGYVCEHKGPMYTPSAIHVVDAIPLTPIGKPDKSWLKATYAR</sequence>
<gene>
    <name evidence="5" type="ORF">P2L57_39235</name>
</gene>
<feature type="domain" description="AMP-binding enzyme C-terminal" evidence="4">
    <location>
        <begin position="429"/>
        <end position="504"/>
    </location>
</feature>
<dbReference type="InterPro" id="IPR025110">
    <property type="entry name" value="AMP-bd_C"/>
</dbReference>
<dbReference type="Pfam" id="PF00501">
    <property type="entry name" value="AMP-binding"/>
    <property type="match status" value="1"/>
</dbReference>
<reference evidence="5 6" key="1">
    <citation type="submission" date="2023-03" db="EMBL/GenBank/DDBJ databases">
        <title>Draft genome sequence of type strain Streptomyces ferralitis JCM 14344.</title>
        <authorList>
            <person name="Klaysubun C."/>
            <person name="Duangmal K."/>
        </authorList>
    </citation>
    <scope>NUCLEOTIDE SEQUENCE [LARGE SCALE GENOMIC DNA]</scope>
    <source>
        <strain evidence="5 6">JCM 14344</strain>
    </source>
</reference>
<dbReference type="PANTHER" id="PTHR24096:SF149">
    <property type="entry name" value="AMP-BINDING DOMAIN-CONTAINING PROTEIN-RELATED"/>
    <property type="match status" value="1"/>
</dbReference>
<evidence type="ECO:0000313" key="5">
    <source>
        <dbReference type="EMBL" id="MDF2261536.1"/>
    </source>
</evidence>
<keyword evidence="6" id="KW-1185">Reference proteome</keyword>
<evidence type="ECO:0000256" key="2">
    <source>
        <dbReference type="ARBA" id="ARBA00022598"/>
    </source>
</evidence>
<dbReference type="RefSeq" id="WP_275823269.1">
    <property type="nucleotide sequence ID" value="NZ_BAAANM010000059.1"/>
</dbReference>
<proteinExistence type="inferred from homology"/>
<evidence type="ECO:0000259" key="3">
    <source>
        <dbReference type="Pfam" id="PF00501"/>
    </source>
</evidence>
<dbReference type="InterPro" id="IPR020845">
    <property type="entry name" value="AMP-binding_CS"/>
</dbReference>
<dbReference type="PANTHER" id="PTHR24096">
    <property type="entry name" value="LONG-CHAIN-FATTY-ACID--COA LIGASE"/>
    <property type="match status" value="1"/>
</dbReference>
<dbReference type="Proteomes" id="UP001220022">
    <property type="component" value="Unassembled WGS sequence"/>
</dbReference>
<comment type="caution">
    <text evidence="5">The sequence shown here is derived from an EMBL/GenBank/DDBJ whole genome shotgun (WGS) entry which is preliminary data.</text>
</comment>
<dbReference type="Pfam" id="PF13193">
    <property type="entry name" value="AMP-binding_C"/>
    <property type="match status" value="1"/>
</dbReference>